<dbReference type="InterPro" id="IPR011608">
    <property type="entry name" value="PRD"/>
</dbReference>
<evidence type="ECO:0000313" key="4">
    <source>
        <dbReference type="EMBL" id="MQS97616.1"/>
    </source>
</evidence>
<evidence type="ECO:0000313" key="6">
    <source>
        <dbReference type="Proteomes" id="UP000414364"/>
    </source>
</evidence>
<dbReference type="InterPro" id="IPR050661">
    <property type="entry name" value="BglG_antiterminators"/>
</dbReference>
<dbReference type="Pfam" id="PF00874">
    <property type="entry name" value="PRD"/>
    <property type="match status" value="2"/>
</dbReference>
<dbReference type="Gene3D" id="2.30.24.10">
    <property type="entry name" value="CAT RNA-binding domain"/>
    <property type="match status" value="1"/>
</dbReference>
<evidence type="ECO:0000313" key="3">
    <source>
        <dbReference type="EMBL" id="MQS75267.1"/>
    </source>
</evidence>
<dbReference type="InterPro" id="IPR004341">
    <property type="entry name" value="CAT_RNA-bd_dom"/>
</dbReference>
<evidence type="ECO:0000256" key="1">
    <source>
        <dbReference type="ARBA" id="ARBA00022737"/>
    </source>
</evidence>
<dbReference type="PROSITE" id="PS51372">
    <property type="entry name" value="PRD_2"/>
    <property type="match status" value="2"/>
</dbReference>
<dbReference type="SUPFAM" id="SSF63520">
    <property type="entry name" value="PTS-regulatory domain, PRD"/>
    <property type="match status" value="2"/>
</dbReference>
<feature type="domain" description="PRD" evidence="2">
    <location>
        <begin position="175"/>
        <end position="284"/>
    </location>
</feature>
<dbReference type="EMBL" id="VDFP01000003">
    <property type="protein sequence ID" value="MQS75267.1"/>
    <property type="molecule type" value="Genomic_DNA"/>
</dbReference>
<feature type="domain" description="PRD" evidence="2">
    <location>
        <begin position="66"/>
        <end position="170"/>
    </location>
</feature>
<dbReference type="OrthoDB" id="9813552at2"/>
<dbReference type="PANTHER" id="PTHR30185:SF15">
    <property type="entry name" value="CRYPTIC BETA-GLUCOSIDE BGL OPERON ANTITERMINATOR"/>
    <property type="match status" value="1"/>
</dbReference>
<dbReference type="InterPro" id="IPR036634">
    <property type="entry name" value="PRD_sf"/>
</dbReference>
<dbReference type="PANTHER" id="PTHR30185">
    <property type="entry name" value="CRYPTIC BETA-GLUCOSIDE BGL OPERON ANTITERMINATOR"/>
    <property type="match status" value="1"/>
</dbReference>
<dbReference type="SUPFAM" id="SSF50151">
    <property type="entry name" value="SacY-like RNA-binding domain"/>
    <property type="match status" value="1"/>
</dbReference>
<proteinExistence type="predicted"/>
<gene>
    <name evidence="4" type="ORF">FHL05_06900</name>
    <name evidence="3" type="ORF">FHL06_02510</name>
</gene>
<dbReference type="RefSeq" id="WP_153384678.1">
    <property type="nucleotide sequence ID" value="NZ_VDFO01000022.1"/>
</dbReference>
<evidence type="ECO:0000313" key="5">
    <source>
        <dbReference type="Proteomes" id="UP000371423"/>
    </source>
</evidence>
<protein>
    <submittedName>
        <fullName evidence="3">PRD domain-containing protein</fullName>
    </submittedName>
</protein>
<dbReference type="SMART" id="SM01061">
    <property type="entry name" value="CAT_RBD"/>
    <property type="match status" value="1"/>
</dbReference>
<comment type="caution">
    <text evidence="3">The sequence shown here is derived from an EMBL/GenBank/DDBJ whole genome shotgun (WGS) entry which is preliminary data.</text>
</comment>
<dbReference type="GO" id="GO:0006355">
    <property type="term" value="P:regulation of DNA-templated transcription"/>
    <property type="evidence" value="ECO:0007669"/>
    <property type="project" value="InterPro"/>
</dbReference>
<keyword evidence="5" id="KW-1185">Reference proteome</keyword>
<dbReference type="Pfam" id="PF03123">
    <property type="entry name" value="CAT_RBD"/>
    <property type="match status" value="1"/>
</dbReference>
<dbReference type="Proteomes" id="UP000371423">
    <property type="component" value="Unassembled WGS sequence"/>
</dbReference>
<name>A0A5P0ZM31_9LACO</name>
<dbReference type="Proteomes" id="UP000414364">
    <property type="component" value="Unassembled WGS sequence"/>
</dbReference>
<dbReference type="GO" id="GO:0003723">
    <property type="term" value="F:RNA binding"/>
    <property type="evidence" value="ECO:0007669"/>
    <property type="project" value="InterPro"/>
</dbReference>
<reference evidence="5 6" key="1">
    <citation type="journal article" date="2019" name="Syst. Appl. Microbiol.">
        <title>Polyphasic characterization of two novel Lactobacillus spp. isolated from blown salami packages: Description of Lactobacillus halodurans sp. nov. and Lactobacillus salsicarnum sp. nov.</title>
        <authorList>
            <person name="Schuster J.A."/>
            <person name="Klingl A."/>
            <person name="Vogel R.F."/>
            <person name="Ehrmann M.A."/>
        </authorList>
    </citation>
    <scope>NUCLEOTIDE SEQUENCE [LARGE SCALE GENOMIC DNA]</scope>
    <source>
        <strain evidence="4 5">TMW 1.1920</strain>
        <strain evidence="3 6">TMW 1.2172</strain>
    </source>
</reference>
<evidence type="ECO:0000259" key="2">
    <source>
        <dbReference type="PROSITE" id="PS51372"/>
    </source>
</evidence>
<accession>A0A5P0ZM31</accession>
<sequence length="284" mass="33045">MLVVNRVYNNNTVLVDVGRKDQAIIQGKGVGFQKRHGDNVSPTRVERIFYLNTDEAKQRFGTLLKDVPIDITMTGFAIIEMAKKEFHYPVLDYIYVTLTDHISQTYKHLIAGKYEKSTVPDIRDRYPTEYAIADKAVSMINHDLNVHFPKDSAKAIALHFINARGSENPEQEKTEDQEDFGKGVNQIVQSVFKEYGITRNITNQNYFDRLMIHLQYLVQRISTNEQDNRALNQSIESDFQKIYPKSYRIANEICDKIQARLQINLNNNELVYFVIHIQRLIQER</sequence>
<dbReference type="AlphaFoldDB" id="A0A5P0ZM31"/>
<dbReference type="Gene3D" id="1.10.1790.10">
    <property type="entry name" value="PRD domain"/>
    <property type="match status" value="2"/>
</dbReference>
<organism evidence="3 6">
    <name type="scientific">Companilactobacillus halodurans</name>
    <dbReference type="NCBI Taxonomy" id="2584183"/>
    <lineage>
        <taxon>Bacteria</taxon>
        <taxon>Bacillati</taxon>
        <taxon>Bacillota</taxon>
        <taxon>Bacilli</taxon>
        <taxon>Lactobacillales</taxon>
        <taxon>Lactobacillaceae</taxon>
        <taxon>Companilactobacillus</taxon>
    </lineage>
</organism>
<keyword evidence="1" id="KW-0677">Repeat</keyword>
<dbReference type="InterPro" id="IPR036650">
    <property type="entry name" value="CAT_RNA-bd_dom_sf"/>
</dbReference>
<dbReference type="EMBL" id="VDFO01000022">
    <property type="protein sequence ID" value="MQS97616.1"/>
    <property type="molecule type" value="Genomic_DNA"/>
</dbReference>